<gene>
    <name evidence="1" type="ORF">T02_15511</name>
</gene>
<name>A0A0V1LRW8_9BILA</name>
<protein>
    <submittedName>
        <fullName evidence="1">Uncharacterized protein</fullName>
    </submittedName>
</protein>
<dbReference type="EMBL" id="JYDW01000011">
    <property type="protein sequence ID" value="KRZ62243.1"/>
    <property type="molecule type" value="Genomic_DNA"/>
</dbReference>
<keyword evidence="2" id="KW-1185">Reference proteome</keyword>
<sequence length="190" mass="22295">MTLPYGDFQKSHSAAIRIRKRNHHWADGPAAEWPTELRNVDRSQEAGGLLLSLLFKSSCSLEEATLRRLADDSFSTLVKRFEFHLSTRSGSLFNQRKRFSVEQNLHWSTKAPRRRFQRSNSELSYFDIPPLFLYCRRRRIFNSRRPSLICIVLRKLPLMPAISNAPQPSHWAYFCAKRLLLFFLNVAHFL</sequence>
<dbReference type="Proteomes" id="UP000054721">
    <property type="component" value="Unassembled WGS sequence"/>
</dbReference>
<evidence type="ECO:0000313" key="2">
    <source>
        <dbReference type="Proteomes" id="UP000054721"/>
    </source>
</evidence>
<accession>A0A0V1LRW8</accession>
<dbReference type="AlphaFoldDB" id="A0A0V1LRW8"/>
<organism evidence="1 2">
    <name type="scientific">Trichinella nativa</name>
    <dbReference type="NCBI Taxonomy" id="6335"/>
    <lineage>
        <taxon>Eukaryota</taxon>
        <taxon>Metazoa</taxon>
        <taxon>Ecdysozoa</taxon>
        <taxon>Nematoda</taxon>
        <taxon>Enoplea</taxon>
        <taxon>Dorylaimia</taxon>
        <taxon>Trichinellida</taxon>
        <taxon>Trichinellidae</taxon>
        <taxon>Trichinella</taxon>
    </lineage>
</organism>
<reference evidence="1 2" key="1">
    <citation type="submission" date="2015-05" db="EMBL/GenBank/DDBJ databases">
        <title>Evolution of Trichinella species and genotypes.</title>
        <authorList>
            <person name="Korhonen P.K."/>
            <person name="Edoardo P."/>
            <person name="Giuseppe L.R."/>
            <person name="Gasser R.B."/>
        </authorList>
    </citation>
    <scope>NUCLEOTIDE SEQUENCE [LARGE SCALE GENOMIC DNA]</scope>
    <source>
        <strain evidence="1">ISS10</strain>
    </source>
</reference>
<evidence type="ECO:0000313" key="1">
    <source>
        <dbReference type="EMBL" id="KRZ62243.1"/>
    </source>
</evidence>
<proteinExistence type="predicted"/>
<comment type="caution">
    <text evidence="1">The sequence shown here is derived from an EMBL/GenBank/DDBJ whole genome shotgun (WGS) entry which is preliminary data.</text>
</comment>